<feature type="domain" description="Carrier" evidence="5">
    <location>
        <begin position="959"/>
        <end position="1033"/>
    </location>
</feature>
<dbReference type="InterPro" id="IPR020806">
    <property type="entry name" value="PKS_PP-bd"/>
</dbReference>
<dbReference type="GO" id="GO:0031177">
    <property type="term" value="F:phosphopantetheine binding"/>
    <property type="evidence" value="ECO:0007669"/>
    <property type="project" value="InterPro"/>
</dbReference>
<dbReference type="Pfam" id="PF00501">
    <property type="entry name" value="AMP-binding"/>
    <property type="match status" value="1"/>
</dbReference>
<dbReference type="PROSITE" id="PS00455">
    <property type="entry name" value="AMP_BINDING"/>
    <property type="match status" value="1"/>
</dbReference>
<dbReference type="SUPFAM" id="SSF47336">
    <property type="entry name" value="ACP-like"/>
    <property type="match status" value="1"/>
</dbReference>
<dbReference type="InterPro" id="IPR001242">
    <property type="entry name" value="Condensation_dom"/>
</dbReference>
<evidence type="ECO:0000256" key="2">
    <source>
        <dbReference type="ARBA" id="ARBA00022450"/>
    </source>
</evidence>
<dbReference type="InterPro" id="IPR009081">
    <property type="entry name" value="PP-bd_ACP"/>
</dbReference>
<dbReference type="Gene3D" id="3.40.50.980">
    <property type="match status" value="2"/>
</dbReference>
<feature type="region of interest" description="Disordered" evidence="4">
    <location>
        <begin position="531"/>
        <end position="581"/>
    </location>
</feature>
<dbReference type="InterPro" id="IPR001031">
    <property type="entry name" value="Thioesterase"/>
</dbReference>
<dbReference type="SUPFAM" id="SSF52777">
    <property type="entry name" value="CoA-dependent acyltransferases"/>
    <property type="match status" value="2"/>
</dbReference>
<dbReference type="InterPro" id="IPR025110">
    <property type="entry name" value="AMP-bd_C"/>
</dbReference>
<dbReference type="InterPro" id="IPR000873">
    <property type="entry name" value="AMP-dep_synth/lig_dom"/>
</dbReference>
<dbReference type="InterPro" id="IPR029058">
    <property type="entry name" value="AB_hydrolase_fold"/>
</dbReference>
<dbReference type="GO" id="GO:0047527">
    <property type="term" value="F:2,3-dihydroxybenzoate-serine ligase activity"/>
    <property type="evidence" value="ECO:0007669"/>
    <property type="project" value="TreeGrafter"/>
</dbReference>
<dbReference type="InterPro" id="IPR045851">
    <property type="entry name" value="AMP-bd_C_sf"/>
</dbReference>
<proteinExistence type="predicted"/>
<dbReference type="Pfam" id="PF00550">
    <property type="entry name" value="PP-binding"/>
    <property type="match status" value="1"/>
</dbReference>
<dbReference type="EMBL" id="VCLA01000184">
    <property type="protein sequence ID" value="MQT04145.1"/>
    <property type="molecule type" value="Genomic_DNA"/>
</dbReference>
<evidence type="ECO:0000256" key="4">
    <source>
        <dbReference type="SAM" id="MobiDB-lite"/>
    </source>
</evidence>
<dbReference type="PROSITE" id="PS00012">
    <property type="entry name" value="PHOSPHOPANTETHEINE"/>
    <property type="match status" value="1"/>
</dbReference>
<keyword evidence="7" id="KW-1185">Reference proteome</keyword>
<dbReference type="CDD" id="cd05930">
    <property type="entry name" value="A_NRPS"/>
    <property type="match status" value="1"/>
</dbReference>
<dbReference type="OrthoDB" id="2472181at2"/>
<dbReference type="CDD" id="cd19531">
    <property type="entry name" value="LCL_NRPS-like"/>
    <property type="match status" value="1"/>
</dbReference>
<name>A0A646KPG8_STRJU</name>
<organism evidence="6 7">
    <name type="scientific">Streptomyces jumonjinensis</name>
    <dbReference type="NCBI Taxonomy" id="1945"/>
    <lineage>
        <taxon>Bacteria</taxon>
        <taxon>Bacillati</taxon>
        <taxon>Actinomycetota</taxon>
        <taxon>Actinomycetes</taxon>
        <taxon>Kitasatosporales</taxon>
        <taxon>Streptomycetaceae</taxon>
        <taxon>Streptomyces</taxon>
    </lineage>
</organism>
<dbReference type="PROSITE" id="PS50075">
    <property type="entry name" value="CARRIER"/>
    <property type="match status" value="1"/>
</dbReference>
<dbReference type="Pfam" id="PF13193">
    <property type="entry name" value="AMP-binding_C"/>
    <property type="match status" value="1"/>
</dbReference>
<dbReference type="Gene3D" id="3.30.559.10">
    <property type="entry name" value="Chloramphenicol acetyltransferase-like domain"/>
    <property type="match status" value="1"/>
</dbReference>
<dbReference type="SUPFAM" id="SSF56801">
    <property type="entry name" value="Acetyl-CoA synthetase-like"/>
    <property type="match status" value="1"/>
</dbReference>
<dbReference type="GO" id="GO:0005829">
    <property type="term" value="C:cytosol"/>
    <property type="evidence" value="ECO:0007669"/>
    <property type="project" value="TreeGrafter"/>
</dbReference>
<dbReference type="Gene3D" id="3.30.300.30">
    <property type="match status" value="1"/>
</dbReference>
<comment type="caution">
    <text evidence="6">The sequence shown here is derived from an EMBL/GenBank/DDBJ whole genome shotgun (WGS) entry which is preliminary data.</text>
</comment>
<dbReference type="PANTHER" id="PTHR45527">
    <property type="entry name" value="NONRIBOSOMAL PEPTIDE SYNTHETASE"/>
    <property type="match status" value="1"/>
</dbReference>
<evidence type="ECO:0000313" key="7">
    <source>
        <dbReference type="Proteomes" id="UP000419138"/>
    </source>
</evidence>
<comment type="cofactor">
    <cofactor evidence="1">
        <name>pantetheine 4'-phosphate</name>
        <dbReference type="ChEBI" id="CHEBI:47942"/>
    </cofactor>
</comment>
<dbReference type="SMART" id="SM00824">
    <property type="entry name" value="PKS_TE"/>
    <property type="match status" value="1"/>
</dbReference>
<dbReference type="GO" id="GO:0009239">
    <property type="term" value="P:enterobactin biosynthetic process"/>
    <property type="evidence" value="ECO:0007669"/>
    <property type="project" value="TreeGrafter"/>
</dbReference>
<reference evidence="6 7" key="1">
    <citation type="submission" date="2019-05" db="EMBL/GenBank/DDBJ databases">
        <title>Comparative genomics and metabolomics analyses of clavulanic acid producing Streptomyces species provides insight into specialized metabolism and evolution of beta-lactam biosynthetic gene clusters.</title>
        <authorList>
            <person name="Moore M.A."/>
            <person name="Cruz-Morales P."/>
            <person name="Barona Gomez F."/>
            <person name="Kapil T."/>
        </authorList>
    </citation>
    <scope>NUCLEOTIDE SEQUENCE [LARGE SCALE GENOMIC DNA]</scope>
    <source>
        <strain evidence="6 7">NRRL 5741</strain>
    </source>
</reference>
<dbReference type="Gene3D" id="3.30.559.30">
    <property type="entry name" value="Nonribosomal peptide synthetase, condensation domain"/>
    <property type="match status" value="1"/>
</dbReference>
<dbReference type="PANTHER" id="PTHR45527:SF1">
    <property type="entry name" value="FATTY ACID SYNTHASE"/>
    <property type="match status" value="1"/>
</dbReference>
<feature type="region of interest" description="Disordered" evidence="4">
    <location>
        <begin position="150"/>
        <end position="171"/>
    </location>
</feature>
<dbReference type="SMART" id="SM00823">
    <property type="entry name" value="PKS_PP"/>
    <property type="match status" value="1"/>
</dbReference>
<dbReference type="Gene3D" id="3.40.50.1820">
    <property type="entry name" value="alpha/beta hydrolase"/>
    <property type="match status" value="1"/>
</dbReference>
<evidence type="ECO:0000256" key="3">
    <source>
        <dbReference type="ARBA" id="ARBA00022553"/>
    </source>
</evidence>
<dbReference type="InterPro" id="IPR042099">
    <property type="entry name" value="ANL_N_sf"/>
</dbReference>
<dbReference type="InterPro" id="IPR006162">
    <property type="entry name" value="Ppantetheine_attach_site"/>
</dbReference>
<dbReference type="InterPro" id="IPR020845">
    <property type="entry name" value="AMP-binding_CS"/>
</dbReference>
<dbReference type="GO" id="GO:0008610">
    <property type="term" value="P:lipid biosynthetic process"/>
    <property type="evidence" value="ECO:0007669"/>
    <property type="project" value="UniProtKB-ARBA"/>
</dbReference>
<sequence>RYPDVDGTPLQMIDPPAPLPLPVHDLSGITDPRNRWTAAEAMVASETRAPFDLAQGPLVRPLLIRLAPDDHILQLSLHHISVDGWSGVLLVRELAAFYTSLATGSPLGLTTPRLQYADYALRQREQHTEAALGEQVAYWRRQLAGAPALELPTDRSRPAQPTGEGSGVRRVMPPELGSRLAGFARDEHASPFMVLLAGFNALLHRYTGQSDISVGVPSAGRPHPEVENLIGFFVNMFVARTDLRGDPTFRELVERVRDVVLDASEYQDVPFERLVSELRPARSVGRNPLFQVSFQLEHGLPERFAMADVEAEPLDFDAFGASRFDLSVLAILRPDGLVVEAEYSTELFERERIQRLLEHLEVLLTSALAAPDTRVSELAVISEGETAALAEWCGAAHAVPSARVRRRVDQLIAARALHAPGATALRCGDTVFTYGRLVARSDDMAARLRRAGVGPEAVVGVCLERSADLVVALMAVIRAGGAYVPLDPADPPARIGYVLADSGARLVLVGAAGLPEGLELPEDVSVLCIGPGDDGGSGEDGEPAVHSGPVSRAAVHSGPVSRADRVETPDAPGRPAPSEAVEIARPTRSTVPSPVLSDPEGIAYLIYTSGSTGRPKGVMVRHGGLSQFVEASAAHLGVGPGTRVLQFTSAGFDASILEIFTTLCAGGTVCLIGREERLGRDLAEAIRSTGTTLAFVPPTALATLDITGLPSLRTVVTGGEPCPPAVASRLAAHPGIRFFNAYGPTESTVIVTFEEVTRPSGTSPPIGRPLPGTRLYVVDRRLRRVPVGLPGELLVGGAQLTRGYTGRAGLTAARFIPDPFGDEPGGRLYRTGDLVRYRADGGLEFLSRVDRQVKVRGFRIELDEIEVALGRQPQVRACAVTVRPNSTGEQQIAAYVTVTGEVTAAELRTGLGEWLPAHMIPSDFAVLDDLPLTSGGKIDRTALSATAIVPDRHEPAMPRELTAIEAATAEIFQDVLGRPAGPADDFFALGGNSLQVARIASRIEARFGARVRLRDFYTAPTVEKLAGLVEQARSSGTAGNAEGAHDPLLLARPAGPASRAPLYLVHPSGGSALCYRELASLLARTEGGAGGGEVYGFDAPGLDSVPHPFTGIEELAASHVRALLPHQPQGPYHLGGWSTGGVVAFEMARQLTGLGHEVPSVVLFDSSFPGAAPVTAESMLHAFVSDLAGLTGRAVPETLPGPLDQQSLLALIEEYALLPGGVGIGDVRNRLAVFMATVGAIDTYVPRRVDSELVVVRAADAGTLLDAWPEFGTAGSRIRTVPGTHYSMFRAPYVHDLVRALTTS</sequence>
<gene>
    <name evidence="6" type="ORF">FF041_29455</name>
</gene>
<dbReference type="Gene3D" id="3.40.50.12780">
    <property type="entry name" value="N-terminal domain of ligase-like"/>
    <property type="match status" value="1"/>
</dbReference>
<dbReference type="GO" id="GO:0009366">
    <property type="term" value="C:enterobactin synthetase complex"/>
    <property type="evidence" value="ECO:0007669"/>
    <property type="project" value="TreeGrafter"/>
</dbReference>
<keyword evidence="3" id="KW-0597">Phosphoprotein</keyword>
<dbReference type="InterPro" id="IPR010071">
    <property type="entry name" value="AA_adenyl_dom"/>
</dbReference>
<dbReference type="NCBIfam" id="TIGR01733">
    <property type="entry name" value="AA-adenyl-dom"/>
    <property type="match status" value="1"/>
</dbReference>
<evidence type="ECO:0000313" key="6">
    <source>
        <dbReference type="EMBL" id="MQT04145.1"/>
    </source>
</evidence>
<dbReference type="Proteomes" id="UP000419138">
    <property type="component" value="Unassembled WGS sequence"/>
</dbReference>
<dbReference type="Pfam" id="PF00668">
    <property type="entry name" value="Condensation"/>
    <property type="match status" value="1"/>
</dbReference>
<evidence type="ECO:0000256" key="1">
    <source>
        <dbReference type="ARBA" id="ARBA00001957"/>
    </source>
</evidence>
<dbReference type="SUPFAM" id="SSF53474">
    <property type="entry name" value="alpha/beta-Hydrolases"/>
    <property type="match status" value="1"/>
</dbReference>
<dbReference type="Gene3D" id="1.10.1200.10">
    <property type="entry name" value="ACP-like"/>
    <property type="match status" value="1"/>
</dbReference>
<keyword evidence="2" id="KW-0596">Phosphopantetheine</keyword>
<evidence type="ECO:0000259" key="5">
    <source>
        <dbReference type="PROSITE" id="PS50075"/>
    </source>
</evidence>
<feature type="non-terminal residue" evidence="6">
    <location>
        <position position="1"/>
    </location>
</feature>
<accession>A0A646KPG8</accession>
<dbReference type="GO" id="GO:0043041">
    <property type="term" value="P:amino acid activation for nonribosomal peptide biosynthetic process"/>
    <property type="evidence" value="ECO:0007669"/>
    <property type="project" value="TreeGrafter"/>
</dbReference>
<dbReference type="Pfam" id="PF00975">
    <property type="entry name" value="Thioesterase"/>
    <property type="match status" value="1"/>
</dbReference>
<dbReference type="InterPro" id="IPR020802">
    <property type="entry name" value="TesA-like"/>
</dbReference>
<protein>
    <submittedName>
        <fullName evidence="6">Amino acid adenylation domain-containing protein</fullName>
    </submittedName>
</protein>
<dbReference type="InterPro" id="IPR023213">
    <property type="entry name" value="CAT-like_dom_sf"/>
</dbReference>
<dbReference type="InterPro" id="IPR036736">
    <property type="entry name" value="ACP-like_sf"/>
</dbReference>